<accession>A0A0D2A4F9</accession>
<organism evidence="2 3">
    <name type="scientific">Verruconis gallopava</name>
    <dbReference type="NCBI Taxonomy" id="253628"/>
    <lineage>
        <taxon>Eukaryota</taxon>
        <taxon>Fungi</taxon>
        <taxon>Dikarya</taxon>
        <taxon>Ascomycota</taxon>
        <taxon>Pezizomycotina</taxon>
        <taxon>Dothideomycetes</taxon>
        <taxon>Pleosporomycetidae</taxon>
        <taxon>Venturiales</taxon>
        <taxon>Sympoventuriaceae</taxon>
        <taxon>Verruconis</taxon>
    </lineage>
</organism>
<dbReference type="RefSeq" id="XP_016211219.1">
    <property type="nucleotide sequence ID" value="XM_016360847.1"/>
</dbReference>
<feature type="compositionally biased region" description="Low complexity" evidence="1">
    <location>
        <begin position="62"/>
        <end position="73"/>
    </location>
</feature>
<gene>
    <name evidence="2" type="ORF">PV09_07122</name>
</gene>
<dbReference type="InParanoid" id="A0A0D2A4F9"/>
<dbReference type="OrthoDB" id="3881729at2759"/>
<proteinExistence type="predicted"/>
<dbReference type="Proteomes" id="UP000053259">
    <property type="component" value="Unassembled WGS sequence"/>
</dbReference>
<protein>
    <submittedName>
        <fullName evidence="2">Uncharacterized protein</fullName>
    </submittedName>
</protein>
<keyword evidence="3" id="KW-1185">Reference proteome</keyword>
<dbReference type="VEuPathDB" id="FungiDB:PV09_07122"/>
<reference evidence="2 3" key="1">
    <citation type="submission" date="2015-01" db="EMBL/GenBank/DDBJ databases">
        <title>The Genome Sequence of Ochroconis gallopava CBS43764.</title>
        <authorList>
            <consortium name="The Broad Institute Genomics Platform"/>
            <person name="Cuomo C."/>
            <person name="de Hoog S."/>
            <person name="Gorbushina A."/>
            <person name="Stielow B."/>
            <person name="Teixiera M."/>
            <person name="Abouelleil A."/>
            <person name="Chapman S.B."/>
            <person name="Priest M."/>
            <person name="Young S.K."/>
            <person name="Wortman J."/>
            <person name="Nusbaum C."/>
            <person name="Birren B."/>
        </authorList>
    </citation>
    <scope>NUCLEOTIDE SEQUENCE [LARGE SCALE GENOMIC DNA]</scope>
    <source>
        <strain evidence="2 3">CBS 43764</strain>
    </source>
</reference>
<feature type="region of interest" description="Disordered" evidence="1">
    <location>
        <begin position="51"/>
        <end position="73"/>
    </location>
</feature>
<dbReference type="HOGENOM" id="CLU_1103491_0_0_1"/>
<evidence type="ECO:0000313" key="2">
    <source>
        <dbReference type="EMBL" id="KIW01350.1"/>
    </source>
</evidence>
<evidence type="ECO:0000256" key="1">
    <source>
        <dbReference type="SAM" id="MobiDB-lite"/>
    </source>
</evidence>
<dbReference type="EMBL" id="KN847555">
    <property type="protein sequence ID" value="KIW01350.1"/>
    <property type="molecule type" value="Genomic_DNA"/>
</dbReference>
<name>A0A0D2A4F9_9PEZI</name>
<dbReference type="GeneID" id="27315095"/>
<evidence type="ECO:0000313" key="3">
    <source>
        <dbReference type="Proteomes" id="UP000053259"/>
    </source>
</evidence>
<sequence>MAFRQTQRLYARTEARVKGFRGPGIKILRDAIVGTSEIELPGVLKQDLSAKRSQPSAGRIASSKTTFGSGTSSIPKSELLALQRSRYGWGSLKPSKRKHALDWSPPPHGSRDSVRWKHVVYSYNKNKTQAMPLLTSKIRRVAQAYLNMERKPEGYDEAMKGKNPNTPKFGIDARQKAFVSGHTFLDQPVFQDLLGKFTEIRKSFMIPYRELLKMEPPVIFKHRANSCHVSLHVHDERLQPPQLATWQRSENK</sequence>
<dbReference type="AlphaFoldDB" id="A0A0D2A4F9"/>